<dbReference type="GO" id="GO:0003735">
    <property type="term" value="F:structural constituent of ribosome"/>
    <property type="evidence" value="ECO:0007669"/>
    <property type="project" value="TreeGrafter"/>
</dbReference>
<dbReference type="PANTHER" id="PTHR28158:SF1">
    <property type="entry name" value="SMALL RIBOSOMAL SUBUNIT PROTEIN MS45"/>
    <property type="match status" value="1"/>
</dbReference>
<protein>
    <submittedName>
        <fullName evidence="2">Uncharacterized protein</fullName>
    </submittedName>
</protein>
<accession>A0A0C3PG35</accession>
<reference evidence="3" key="2">
    <citation type="submission" date="2015-01" db="EMBL/GenBank/DDBJ databases">
        <title>Evolutionary Origins and Diversification of the Mycorrhizal Mutualists.</title>
        <authorList>
            <consortium name="DOE Joint Genome Institute"/>
            <consortium name="Mycorrhizal Genomics Consortium"/>
            <person name="Kohler A."/>
            <person name="Kuo A."/>
            <person name="Nagy L.G."/>
            <person name="Floudas D."/>
            <person name="Copeland A."/>
            <person name="Barry K.W."/>
            <person name="Cichocki N."/>
            <person name="Veneault-Fourrey C."/>
            <person name="LaButti K."/>
            <person name="Lindquist E.A."/>
            <person name="Lipzen A."/>
            <person name="Lundell T."/>
            <person name="Morin E."/>
            <person name="Murat C."/>
            <person name="Riley R."/>
            <person name="Ohm R."/>
            <person name="Sun H."/>
            <person name="Tunlid A."/>
            <person name="Henrissat B."/>
            <person name="Grigoriev I.V."/>
            <person name="Hibbett D.S."/>
            <person name="Martin F."/>
        </authorList>
    </citation>
    <scope>NUCLEOTIDE SEQUENCE [LARGE SCALE GENOMIC DNA]</scope>
    <source>
        <strain evidence="3">Marx 270</strain>
    </source>
</reference>
<evidence type="ECO:0000313" key="2">
    <source>
        <dbReference type="EMBL" id="KIO06899.1"/>
    </source>
</evidence>
<feature type="compositionally biased region" description="Acidic residues" evidence="1">
    <location>
        <begin position="99"/>
        <end position="109"/>
    </location>
</feature>
<dbReference type="AlphaFoldDB" id="A0A0C3PG35"/>
<dbReference type="EMBL" id="KN831961">
    <property type="protein sequence ID" value="KIO06899.1"/>
    <property type="molecule type" value="Genomic_DNA"/>
</dbReference>
<evidence type="ECO:0000313" key="3">
    <source>
        <dbReference type="Proteomes" id="UP000054217"/>
    </source>
</evidence>
<dbReference type="GO" id="GO:0032543">
    <property type="term" value="P:mitochondrial translation"/>
    <property type="evidence" value="ECO:0007669"/>
    <property type="project" value="TreeGrafter"/>
</dbReference>
<proteinExistence type="predicted"/>
<dbReference type="Proteomes" id="UP000054217">
    <property type="component" value="Unassembled WGS sequence"/>
</dbReference>
<dbReference type="InParanoid" id="A0A0C3PG35"/>
<keyword evidence="3" id="KW-1185">Reference proteome</keyword>
<organism evidence="2 3">
    <name type="scientific">Pisolithus tinctorius Marx 270</name>
    <dbReference type="NCBI Taxonomy" id="870435"/>
    <lineage>
        <taxon>Eukaryota</taxon>
        <taxon>Fungi</taxon>
        <taxon>Dikarya</taxon>
        <taxon>Basidiomycota</taxon>
        <taxon>Agaricomycotina</taxon>
        <taxon>Agaricomycetes</taxon>
        <taxon>Agaricomycetidae</taxon>
        <taxon>Boletales</taxon>
        <taxon>Sclerodermatineae</taxon>
        <taxon>Pisolithaceae</taxon>
        <taxon>Pisolithus</taxon>
    </lineage>
</organism>
<dbReference type="OrthoDB" id="10052321at2759"/>
<dbReference type="InterPro" id="IPR021036">
    <property type="entry name" value="Ribosomal_mS45"/>
</dbReference>
<dbReference type="STRING" id="870435.A0A0C3PG35"/>
<dbReference type="PANTHER" id="PTHR28158">
    <property type="entry name" value="37S RIBOSOMAL PROTEIN S35, MITOCHONDRIAL"/>
    <property type="match status" value="1"/>
</dbReference>
<gene>
    <name evidence="2" type="ORF">M404DRAFT_998328</name>
</gene>
<dbReference type="GO" id="GO:0005763">
    <property type="term" value="C:mitochondrial small ribosomal subunit"/>
    <property type="evidence" value="ECO:0007669"/>
    <property type="project" value="TreeGrafter"/>
</dbReference>
<feature type="compositionally biased region" description="Basic and acidic residues" evidence="1">
    <location>
        <begin position="79"/>
        <end position="88"/>
    </location>
</feature>
<reference evidence="2 3" key="1">
    <citation type="submission" date="2014-04" db="EMBL/GenBank/DDBJ databases">
        <authorList>
            <consortium name="DOE Joint Genome Institute"/>
            <person name="Kuo A."/>
            <person name="Kohler A."/>
            <person name="Costa M.D."/>
            <person name="Nagy L.G."/>
            <person name="Floudas D."/>
            <person name="Copeland A."/>
            <person name="Barry K.W."/>
            <person name="Cichocki N."/>
            <person name="Veneault-Fourrey C."/>
            <person name="LaButti K."/>
            <person name="Lindquist E.A."/>
            <person name="Lipzen A."/>
            <person name="Lundell T."/>
            <person name="Morin E."/>
            <person name="Murat C."/>
            <person name="Sun H."/>
            <person name="Tunlid A."/>
            <person name="Henrissat B."/>
            <person name="Grigoriev I.V."/>
            <person name="Hibbett D.S."/>
            <person name="Martin F."/>
            <person name="Nordberg H.P."/>
            <person name="Cantor M.N."/>
            <person name="Hua S.X."/>
        </authorList>
    </citation>
    <scope>NUCLEOTIDE SEQUENCE [LARGE SCALE GENOMIC DNA]</scope>
    <source>
        <strain evidence="2 3">Marx 270</strain>
    </source>
</reference>
<name>A0A0C3PG35_PISTI</name>
<evidence type="ECO:0000256" key="1">
    <source>
        <dbReference type="SAM" id="MobiDB-lite"/>
    </source>
</evidence>
<dbReference type="HOGENOM" id="CLU_068719_0_0_1"/>
<sequence length="209" mass="23991">MRDPETNSVRALSSRHNISIKRVDAILRLKGLEEAWKKEGTPLQTGFTQGMEYVLAVPQPDEIVKGVNADTPLQYYHTGRREAEENRDPSATNPRYDVEEADRQDEVEGTSDMSRFRYQRMFWENVPEGEEPIMPTILEAARSSAQPSEHKAKVTFVEPRPGRPAIKFVDVGNTFFDAHEQERRDKEGARRAVLRARRRGLEWAQPDKA</sequence>
<feature type="region of interest" description="Disordered" evidence="1">
    <location>
        <begin position="78"/>
        <end position="111"/>
    </location>
</feature>
<dbReference type="Pfam" id="PF12298">
    <property type="entry name" value="Bot1p"/>
    <property type="match status" value="1"/>
</dbReference>